<dbReference type="InterPro" id="IPR036735">
    <property type="entry name" value="NGN_dom_sf"/>
</dbReference>
<feature type="domain" description="NusG-like N-terminal" evidence="4">
    <location>
        <begin position="2"/>
        <end position="99"/>
    </location>
</feature>
<name>A0A4Q9FRJ1_9FLAO</name>
<gene>
    <name evidence="5" type="ORF">EYD46_00790</name>
</gene>
<dbReference type="CDD" id="cd09895">
    <property type="entry name" value="NGN_SP_UpxY"/>
    <property type="match status" value="1"/>
</dbReference>
<comment type="caution">
    <text evidence="5">The sequence shown here is derived from an EMBL/GenBank/DDBJ whole genome shotgun (WGS) entry which is preliminary data.</text>
</comment>
<dbReference type="GO" id="GO:0031564">
    <property type="term" value="P:transcription antitermination"/>
    <property type="evidence" value="ECO:0007669"/>
    <property type="project" value="UniProtKB-KW"/>
</dbReference>
<dbReference type="InterPro" id="IPR006645">
    <property type="entry name" value="NGN-like_dom"/>
</dbReference>
<keyword evidence="1" id="KW-0889">Transcription antitermination</keyword>
<keyword evidence="6" id="KW-1185">Reference proteome</keyword>
<dbReference type="NCBIfam" id="NF033644">
    <property type="entry name" value="antiterm_UpxY"/>
    <property type="match status" value="1"/>
</dbReference>
<dbReference type="AlphaFoldDB" id="A0A4Q9FRJ1"/>
<keyword evidence="3" id="KW-0804">Transcription</keyword>
<dbReference type="EMBL" id="SIRS01000001">
    <property type="protein sequence ID" value="TBN18634.1"/>
    <property type="molecule type" value="Genomic_DNA"/>
</dbReference>
<reference evidence="5 6" key="1">
    <citation type="journal article" date="2015" name="Int. J. Syst. Evol. Microbiol.">
        <title>Hyunsoonleella pacifica sp. nov., isolated from seawater of South Pacific Gyre.</title>
        <authorList>
            <person name="Gao X."/>
            <person name="Zhang Z."/>
            <person name="Dai X."/>
            <person name="Zhang X.H."/>
        </authorList>
    </citation>
    <scope>NUCLEOTIDE SEQUENCE [LARGE SCALE GENOMIC DNA]</scope>
    <source>
        <strain evidence="5 6">SW033</strain>
    </source>
</reference>
<evidence type="ECO:0000259" key="4">
    <source>
        <dbReference type="SMART" id="SM00738"/>
    </source>
</evidence>
<dbReference type="GO" id="GO:0006354">
    <property type="term" value="P:DNA-templated transcription elongation"/>
    <property type="evidence" value="ECO:0007669"/>
    <property type="project" value="InterPro"/>
</dbReference>
<proteinExistence type="predicted"/>
<accession>A0A4Q9FRJ1</accession>
<evidence type="ECO:0000256" key="2">
    <source>
        <dbReference type="ARBA" id="ARBA00023015"/>
    </source>
</evidence>
<evidence type="ECO:0000313" key="5">
    <source>
        <dbReference type="EMBL" id="TBN18634.1"/>
    </source>
</evidence>
<organism evidence="5 6">
    <name type="scientific">Hyunsoonleella pacifica</name>
    <dbReference type="NCBI Taxonomy" id="1080224"/>
    <lineage>
        <taxon>Bacteria</taxon>
        <taxon>Pseudomonadati</taxon>
        <taxon>Bacteroidota</taxon>
        <taxon>Flavobacteriia</taxon>
        <taxon>Flavobacteriales</taxon>
        <taxon>Flavobacteriaceae</taxon>
    </lineage>
</organism>
<dbReference type="PANTHER" id="PTHR30265">
    <property type="entry name" value="RHO-INTERACTING TRANSCRIPTION TERMINATION FACTOR NUSG"/>
    <property type="match status" value="1"/>
</dbReference>
<keyword evidence="2" id="KW-0805">Transcription regulation</keyword>
<dbReference type="Gene3D" id="3.30.70.940">
    <property type="entry name" value="NusG, N-terminal domain"/>
    <property type="match status" value="1"/>
</dbReference>
<evidence type="ECO:0000256" key="1">
    <source>
        <dbReference type="ARBA" id="ARBA00022814"/>
    </source>
</evidence>
<dbReference type="InterPro" id="IPR043425">
    <property type="entry name" value="NusG-like"/>
</dbReference>
<dbReference type="Proteomes" id="UP000292372">
    <property type="component" value="Unassembled WGS sequence"/>
</dbReference>
<protein>
    <submittedName>
        <fullName evidence="5">UpxY family transcription antiterminator</fullName>
    </submittedName>
</protein>
<dbReference type="Pfam" id="PF02357">
    <property type="entry name" value="NusG"/>
    <property type="match status" value="1"/>
</dbReference>
<dbReference type="SMART" id="SM00738">
    <property type="entry name" value="NGN"/>
    <property type="match status" value="1"/>
</dbReference>
<dbReference type="PANTHER" id="PTHR30265:SF4">
    <property type="entry name" value="KOW MOTIF FAMILY PROTEIN, EXPRESSED"/>
    <property type="match status" value="1"/>
</dbReference>
<evidence type="ECO:0000256" key="3">
    <source>
        <dbReference type="ARBA" id="ARBA00023163"/>
    </source>
</evidence>
<evidence type="ECO:0000313" key="6">
    <source>
        <dbReference type="Proteomes" id="UP000292372"/>
    </source>
</evidence>
<sequence>MPKNWYVLYVKPQSEIKVADRLSKNGIQVYCPVIEEIKIWSDRKKVVKVPLFKSYVFVCLPDKERQLVFDFPGIVRYLFWLGKPAIVRDEEIDAIKEWVAKDSVEEYKLSQLTPGDRVSINNNVLGVIGGKRAIVKEVGKNRVRLILEDVGLVINMKIKQVS</sequence>
<dbReference type="OrthoDB" id="9796143at2"/>
<dbReference type="RefSeq" id="WP_130935152.1">
    <property type="nucleotide sequence ID" value="NZ_BMEE01000001.1"/>
</dbReference>
<dbReference type="SUPFAM" id="SSF82679">
    <property type="entry name" value="N-utilization substance G protein NusG, N-terminal domain"/>
    <property type="match status" value="1"/>
</dbReference>